<dbReference type="Proteomes" id="UP001596443">
    <property type="component" value="Unassembled WGS sequence"/>
</dbReference>
<dbReference type="EMBL" id="JBHSWX010000011">
    <property type="protein sequence ID" value="MFC6785061.1"/>
    <property type="molecule type" value="Genomic_DNA"/>
</dbReference>
<name>A0ABD5T730_9EURY</name>
<accession>A0ABD5T730</accession>
<dbReference type="Gene3D" id="1.10.10.10">
    <property type="entry name" value="Winged helix-like DNA-binding domain superfamily/Winged helix DNA-binding domain"/>
    <property type="match status" value="1"/>
</dbReference>
<dbReference type="InterPro" id="IPR036388">
    <property type="entry name" value="WH-like_DNA-bd_sf"/>
</dbReference>
<organism evidence="2 3">
    <name type="scientific">Halobaculum halobium</name>
    <dbReference type="NCBI Taxonomy" id="3032281"/>
    <lineage>
        <taxon>Archaea</taxon>
        <taxon>Methanobacteriati</taxon>
        <taxon>Methanobacteriota</taxon>
        <taxon>Stenosarchaea group</taxon>
        <taxon>Halobacteria</taxon>
        <taxon>Halobacteriales</taxon>
        <taxon>Haloferacaceae</taxon>
        <taxon>Halobaculum</taxon>
    </lineage>
</organism>
<keyword evidence="3" id="KW-1185">Reference proteome</keyword>
<evidence type="ECO:0000313" key="3">
    <source>
        <dbReference type="Proteomes" id="UP001596443"/>
    </source>
</evidence>
<dbReference type="Pfam" id="PF24035">
    <property type="entry name" value="DUF7344"/>
    <property type="match status" value="1"/>
</dbReference>
<dbReference type="InterPro" id="IPR055768">
    <property type="entry name" value="DUF7344"/>
</dbReference>
<dbReference type="RefSeq" id="WP_390214537.1">
    <property type="nucleotide sequence ID" value="NZ_JBHSWX010000011.1"/>
</dbReference>
<proteinExistence type="predicted"/>
<protein>
    <submittedName>
        <fullName evidence="2">ArsR family transcriptional regulator</fullName>
    </submittedName>
</protein>
<sequence>MGRDGIAADQHDEGEQTEWSVTLADDALYRAFASRARRRLLAAVQDTGPDGISVDELATVLCGWDAADAGAMRTPSDRNQLLIALRHVHLPSLDDAGLVEYDRSAGRVAPRPLDPRVEELLERSVAAESLSRE</sequence>
<evidence type="ECO:0000313" key="2">
    <source>
        <dbReference type="EMBL" id="MFC6785061.1"/>
    </source>
</evidence>
<evidence type="ECO:0000259" key="1">
    <source>
        <dbReference type="Pfam" id="PF24035"/>
    </source>
</evidence>
<gene>
    <name evidence="2" type="ORF">ACFQFD_03410</name>
</gene>
<reference evidence="2 3" key="1">
    <citation type="journal article" date="2019" name="Int. J. Syst. Evol. Microbiol.">
        <title>The Global Catalogue of Microorganisms (GCM) 10K type strain sequencing project: providing services to taxonomists for standard genome sequencing and annotation.</title>
        <authorList>
            <consortium name="The Broad Institute Genomics Platform"/>
            <consortium name="The Broad Institute Genome Sequencing Center for Infectious Disease"/>
            <person name="Wu L."/>
            <person name="Ma J."/>
        </authorList>
    </citation>
    <scope>NUCLEOTIDE SEQUENCE [LARGE SCALE GENOMIC DNA]</scope>
    <source>
        <strain evidence="2 3">SYNS20</strain>
    </source>
</reference>
<feature type="domain" description="DUF7344" evidence="1">
    <location>
        <begin position="31"/>
        <end position="108"/>
    </location>
</feature>
<comment type="caution">
    <text evidence="2">The sequence shown here is derived from an EMBL/GenBank/DDBJ whole genome shotgun (WGS) entry which is preliminary data.</text>
</comment>
<dbReference type="AlphaFoldDB" id="A0ABD5T730"/>